<dbReference type="SUPFAM" id="SSF69369">
    <property type="entry name" value="Cloacin translocation domain"/>
    <property type="match status" value="1"/>
</dbReference>
<dbReference type="NCBIfam" id="TIGR03344">
    <property type="entry name" value="VI_effect_Hcp1"/>
    <property type="match status" value="1"/>
</dbReference>
<feature type="domain" description="Pyosin/cloacin translocation" evidence="8">
    <location>
        <begin position="289"/>
        <end position="414"/>
    </location>
</feature>
<dbReference type="CDD" id="cd00085">
    <property type="entry name" value="HNHc"/>
    <property type="match status" value="1"/>
</dbReference>
<protein>
    <submittedName>
        <fullName evidence="10">Pyocin-S2</fullName>
        <ecNumber evidence="10">3.1.-.-</ecNumber>
    </submittedName>
    <submittedName>
        <fullName evidence="9">Type VI secretion system tube protein TssD</fullName>
    </submittedName>
</protein>
<keyword evidence="2" id="KW-0929">Antimicrobial</keyword>
<dbReference type="InterPro" id="IPR036302">
    <property type="entry name" value="Pyosin/cloacin_T_dom_sf"/>
</dbReference>
<dbReference type="EMBL" id="FXXI01000001">
    <property type="protein sequence ID" value="SMR99238.1"/>
    <property type="molecule type" value="Genomic_DNA"/>
</dbReference>
<proteinExistence type="inferred from homology"/>
<dbReference type="InterPro" id="IPR008514">
    <property type="entry name" value="T6SS_Hcp"/>
</dbReference>
<dbReference type="InterPro" id="IPR003615">
    <property type="entry name" value="HNH_nuc"/>
</dbReference>
<dbReference type="PANTHER" id="PTHR34319:SF7">
    <property type="entry name" value="HNH ENDONUCLEASE DOMAIN-CONTAINING PROTEIN"/>
    <property type="match status" value="1"/>
</dbReference>
<dbReference type="InterPro" id="IPR037146">
    <property type="entry name" value="Colicin/pyocin_DNase_dom_sf"/>
</dbReference>
<evidence type="ECO:0000256" key="2">
    <source>
        <dbReference type="ARBA" id="ARBA00022529"/>
    </source>
</evidence>
<evidence type="ECO:0000313" key="12">
    <source>
        <dbReference type="Proteomes" id="UP001283366"/>
    </source>
</evidence>
<dbReference type="Gene3D" id="2.30.110.20">
    <property type="entry name" value="Hcp1-like"/>
    <property type="match status" value="1"/>
</dbReference>
<dbReference type="InterPro" id="IPR044925">
    <property type="entry name" value="His-Me_finger_sf"/>
</dbReference>
<dbReference type="InterPro" id="IPR036624">
    <property type="entry name" value="Hcp1-lik_sf"/>
</dbReference>
<keyword evidence="12" id="KW-1185">Reference proteome</keyword>
<evidence type="ECO:0000259" key="8">
    <source>
        <dbReference type="Pfam" id="PF06958"/>
    </source>
</evidence>
<dbReference type="Pfam" id="PF06958">
    <property type="entry name" value="Pyocin_S"/>
    <property type="match status" value="1"/>
</dbReference>
<evidence type="ECO:0000313" key="11">
    <source>
        <dbReference type="Proteomes" id="UP000196125"/>
    </source>
</evidence>
<dbReference type="AlphaFoldDB" id="A0A1Y6INM4"/>
<reference evidence="10 11" key="1">
    <citation type="submission" date="2017-05" db="EMBL/GenBank/DDBJ databases">
        <authorList>
            <person name="Song R."/>
            <person name="Chenine A.L."/>
            <person name="Ruprecht R.M."/>
        </authorList>
    </citation>
    <scope>NUCLEOTIDE SEQUENCE [LARGE SCALE GENOMIC DNA]</scope>
    <source>
        <strain evidence="10 11">CECT 7927</strain>
    </source>
</reference>
<keyword evidence="7" id="KW-0078">Bacteriocin</keyword>
<dbReference type="RefSeq" id="WP_159457374.1">
    <property type="nucleotide sequence ID" value="NZ_AP024883.1"/>
</dbReference>
<dbReference type="InterPro" id="IPR016128">
    <property type="entry name" value="Pyosin/cloacin_T_dom"/>
</dbReference>
<evidence type="ECO:0000256" key="6">
    <source>
        <dbReference type="ARBA" id="ARBA00023022"/>
    </source>
</evidence>
<dbReference type="InterPro" id="IPR052947">
    <property type="entry name" value="T6SS_Hcp1_domain"/>
</dbReference>
<evidence type="ECO:0000256" key="7">
    <source>
        <dbReference type="ARBA" id="ARBA00023048"/>
    </source>
</evidence>
<dbReference type="GO" id="GO:0004519">
    <property type="term" value="F:endonuclease activity"/>
    <property type="evidence" value="ECO:0007669"/>
    <property type="project" value="UniProtKB-KW"/>
</dbReference>
<dbReference type="GO" id="GO:0031640">
    <property type="term" value="P:killing of cells of another organism"/>
    <property type="evidence" value="ECO:0007669"/>
    <property type="project" value="UniProtKB-KW"/>
</dbReference>
<gene>
    <name evidence="10" type="primary">pys2_1</name>
    <name evidence="9" type="synonym">tssD</name>
    <name evidence="9" type="ORF">SBX37_14000</name>
    <name evidence="10" type="ORF">VIM7927_00463</name>
</gene>
<keyword evidence="3" id="KW-0540">Nuclease</keyword>
<accession>A0A1Y6INM4</accession>
<dbReference type="GO" id="GO:0016787">
    <property type="term" value="F:hydrolase activity"/>
    <property type="evidence" value="ECO:0007669"/>
    <property type="project" value="UniProtKB-KW"/>
</dbReference>
<dbReference type="EC" id="3.1.-.-" evidence="10"/>
<keyword evidence="4" id="KW-0255">Endonuclease</keyword>
<keyword evidence="5 10" id="KW-0378">Hydrolase</keyword>
<dbReference type="GO" id="GO:0042742">
    <property type="term" value="P:defense response to bacterium"/>
    <property type="evidence" value="ECO:0007669"/>
    <property type="project" value="UniProtKB-KW"/>
</dbReference>
<evidence type="ECO:0000313" key="10">
    <source>
        <dbReference type="EMBL" id="SMR99238.1"/>
    </source>
</evidence>
<evidence type="ECO:0000256" key="5">
    <source>
        <dbReference type="ARBA" id="ARBA00022801"/>
    </source>
</evidence>
<dbReference type="Proteomes" id="UP000196125">
    <property type="component" value="Unassembled WGS sequence"/>
</dbReference>
<reference evidence="9 12" key="2">
    <citation type="submission" date="2023-11" db="EMBL/GenBank/DDBJ databases">
        <title>Plant-associative lifestyle of Vibrio porteresiae and its evolutionary dynamics.</title>
        <authorList>
            <person name="Rameshkumar N."/>
            <person name="Kirti K."/>
        </authorList>
    </citation>
    <scope>NUCLEOTIDE SEQUENCE [LARGE SCALE GENOMIC DNA]</scope>
    <source>
        <strain evidence="9 12">MSSRF38</strain>
    </source>
</reference>
<dbReference type="Gene3D" id="3.90.540.10">
    <property type="entry name" value="Colicin/pyocin, DNase domain"/>
    <property type="match status" value="1"/>
</dbReference>
<dbReference type="EMBL" id="JAWRCO010000001">
    <property type="protein sequence ID" value="MDW6003967.1"/>
    <property type="molecule type" value="Genomic_DNA"/>
</dbReference>
<comment type="similarity">
    <text evidence="1">Belongs to the colicin/pyosin nuclease family.</text>
</comment>
<sequence>MAHTAYITLRGAKQGLISGGCNTKDSMANRYQENHTDQITVLACDFSMYKDPHQHSLSHDAIRITKSIDKSSPLLAMAFARQEYLEGTIDFYRTNEKGYNEKFYSVALQKAVISGISSESPHSILSSGKEMSETISLRYQGIQQEHLICGTMAFDGWENDNTLAVMQGYQDIVARKPLPTTPPEQPVINREATQTPEKVFAKSPLVPSGTCNIGIQRETLSSVGQYAAYTAVLNNGIAEAGLSRVAGQALAEIEGMAVRLVGLAPAAAAVTLGMLVPSPLADGTLYDESEIRQKNTVKTNIRLGIDDNGQVYGYHVDGDKVPKREVVQYGDKFTVDLEPGISIEWIPISGDFGGKPILVNPIPDVEKSDIWIHPQAEQGKAFEKTYITPIQDAGLKDYILTFPADTGLPPLYVVYKESPRNEAGVVTGTGEDITGQWLEAAGKELGSPVPSQIADKLRGREFSSFDEFREAFWLTVSEDKSLMSQFSRSNQTLIRMGNAPYSVPEDQAGGRKTYEIHHVEEIQHGGAVYDVDNMRVNTPKNHINIHRNK</sequence>
<evidence type="ECO:0000256" key="4">
    <source>
        <dbReference type="ARBA" id="ARBA00022759"/>
    </source>
</evidence>
<evidence type="ECO:0000256" key="1">
    <source>
        <dbReference type="ARBA" id="ARBA00006811"/>
    </source>
</evidence>
<keyword evidence="6" id="KW-0044">Antibiotic</keyword>
<evidence type="ECO:0000313" key="9">
    <source>
        <dbReference type="EMBL" id="MDW6003967.1"/>
    </source>
</evidence>
<dbReference type="OrthoDB" id="5815268at2"/>
<evidence type="ECO:0000256" key="3">
    <source>
        <dbReference type="ARBA" id="ARBA00022722"/>
    </source>
</evidence>
<dbReference type="SUPFAM" id="SSF54060">
    <property type="entry name" value="His-Me finger endonucleases"/>
    <property type="match status" value="1"/>
</dbReference>
<dbReference type="Pfam" id="PF05638">
    <property type="entry name" value="T6SS_HCP"/>
    <property type="match status" value="1"/>
</dbReference>
<dbReference type="PANTHER" id="PTHR34319">
    <property type="entry name" value="MAJOR EXPORTED PROTEIN"/>
    <property type="match status" value="1"/>
</dbReference>
<name>A0A1Y6INM4_9VIBR</name>
<dbReference type="Proteomes" id="UP001283366">
    <property type="component" value="Unassembled WGS sequence"/>
</dbReference>
<organism evidence="10 11">
    <name type="scientific">Vibrio mangrovi</name>
    <dbReference type="NCBI Taxonomy" id="474394"/>
    <lineage>
        <taxon>Bacteria</taxon>
        <taxon>Pseudomonadati</taxon>
        <taxon>Pseudomonadota</taxon>
        <taxon>Gammaproteobacteria</taxon>
        <taxon>Vibrionales</taxon>
        <taxon>Vibrionaceae</taxon>
        <taxon>Vibrio</taxon>
    </lineage>
</organism>
<dbReference type="Pfam" id="PF21431">
    <property type="entry name" value="Col-Pyo_DNase"/>
    <property type="match status" value="1"/>
</dbReference>
<dbReference type="SUPFAM" id="SSF141452">
    <property type="entry name" value="Hcp1-like"/>
    <property type="match status" value="1"/>
</dbReference>